<dbReference type="InterPro" id="IPR009875">
    <property type="entry name" value="PilZ_domain"/>
</dbReference>
<evidence type="ECO:0000256" key="1">
    <source>
        <dbReference type="SAM" id="MobiDB-lite"/>
    </source>
</evidence>
<dbReference type="Pfam" id="PF07238">
    <property type="entry name" value="PilZ"/>
    <property type="match status" value="1"/>
</dbReference>
<reference evidence="3 4" key="1">
    <citation type="submission" date="2018-03" db="EMBL/GenBank/DDBJ databases">
        <title>The ancient ancestry and fast evolution of plastids.</title>
        <authorList>
            <person name="Moore K.R."/>
            <person name="Magnabosco C."/>
            <person name="Momper L."/>
            <person name="Gold D.A."/>
            <person name="Bosak T."/>
            <person name="Fournier G.P."/>
        </authorList>
    </citation>
    <scope>NUCLEOTIDE SEQUENCE [LARGE SCALE GENOMIC DNA]</scope>
    <source>
        <strain evidence="3 4">CCALA 015</strain>
    </source>
</reference>
<evidence type="ECO:0000313" key="3">
    <source>
        <dbReference type="EMBL" id="PSB37814.1"/>
    </source>
</evidence>
<comment type="caution">
    <text evidence="3">The sequence shown here is derived from an EMBL/GenBank/DDBJ whole genome shotgun (WGS) entry which is preliminary data.</text>
</comment>
<accession>A0ABX5F8E3</accession>
<name>A0ABX5F8E3_9CHRO</name>
<organism evidence="3 4">
    <name type="scientific">Aphanothece cf. minutissima CCALA 015</name>
    <dbReference type="NCBI Taxonomy" id="2107695"/>
    <lineage>
        <taxon>Bacteria</taxon>
        <taxon>Bacillati</taxon>
        <taxon>Cyanobacteriota</taxon>
        <taxon>Cyanophyceae</taxon>
        <taxon>Oscillatoriophycideae</taxon>
        <taxon>Chroococcales</taxon>
        <taxon>Aphanothecaceae</taxon>
        <taxon>Aphanothece</taxon>
    </lineage>
</organism>
<dbReference type="Proteomes" id="UP000238218">
    <property type="component" value="Unassembled WGS sequence"/>
</dbReference>
<dbReference type="SUPFAM" id="SSF141371">
    <property type="entry name" value="PilZ domain-like"/>
    <property type="match status" value="1"/>
</dbReference>
<evidence type="ECO:0000313" key="4">
    <source>
        <dbReference type="Proteomes" id="UP000238218"/>
    </source>
</evidence>
<proteinExistence type="predicted"/>
<feature type="domain" description="PilZ" evidence="2">
    <location>
        <begin position="45"/>
        <end position="134"/>
    </location>
</feature>
<protein>
    <recommendedName>
        <fullName evidence="2">PilZ domain-containing protein</fullName>
    </recommendedName>
</protein>
<feature type="compositionally biased region" description="Low complexity" evidence="1">
    <location>
        <begin position="18"/>
        <end position="28"/>
    </location>
</feature>
<gene>
    <name evidence="3" type="ORF">C7B81_06795</name>
</gene>
<sequence length="147" mass="15792">MVSLMGGSACMAEQQTSGQPAAEQPAGEEPQELRTSLRHALPGGVSASIRLSTGRTVYVTVGDVSRTGACVVRRGSLEVTADEEVLLDISDYEKHQSVSLPARVQWVNSRSYNTLVGLAFSDGPLLPGTMLDQYFDQTLQMRGNFEG</sequence>
<feature type="region of interest" description="Disordered" evidence="1">
    <location>
        <begin position="1"/>
        <end position="34"/>
    </location>
</feature>
<keyword evidence="4" id="KW-1185">Reference proteome</keyword>
<evidence type="ECO:0000259" key="2">
    <source>
        <dbReference type="Pfam" id="PF07238"/>
    </source>
</evidence>
<dbReference type="Gene3D" id="2.40.10.220">
    <property type="entry name" value="predicted glycosyltransferase like domains"/>
    <property type="match status" value="1"/>
</dbReference>
<dbReference type="EMBL" id="PVWP01000004">
    <property type="protein sequence ID" value="PSB37814.1"/>
    <property type="molecule type" value="Genomic_DNA"/>
</dbReference>